<evidence type="ECO:0000256" key="2">
    <source>
        <dbReference type="ARBA" id="ARBA00005932"/>
    </source>
</evidence>
<evidence type="ECO:0000256" key="7">
    <source>
        <dbReference type="SAM" id="SignalP"/>
    </source>
</evidence>
<dbReference type="InterPro" id="IPR036312">
    <property type="entry name" value="Bifun_inhib/LTP/seed_sf"/>
</dbReference>
<reference evidence="9" key="1">
    <citation type="journal article" date="2019" name="PLoS ONE">
        <title>Molecular evolution of genes encoding allergen proteins in the peanuts genus Arachis: Structural and functional implications.</title>
        <authorList>
            <person name="Hilu K.W."/>
            <person name="Friend S.A."/>
            <person name="Vallanadu V."/>
            <person name="Brown A.M."/>
            <person name="Hollingsworth L.R.IV."/>
            <person name="Bevan D.R."/>
        </authorList>
    </citation>
    <scope>NUCLEOTIDE SEQUENCE</scope>
    <source>
        <strain evidence="9">PI296174</strain>
    </source>
</reference>
<dbReference type="Pfam" id="PF07403">
    <property type="entry name" value="DUF1505"/>
    <property type="match status" value="1"/>
</dbReference>
<dbReference type="GO" id="GO:0005576">
    <property type="term" value="C:extracellular region"/>
    <property type="evidence" value="ECO:0007669"/>
    <property type="project" value="UniProtKB-SubCell"/>
</dbReference>
<dbReference type="AlphaFoldDB" id="A0A5Q0V3Y9"/>
<proteinExistence type="inferred from homology"/>
<sequence length="146" mass="17096">MAKSTILVALLALVLVAHASAMRREWGRQGDSSSCERQVDRVNLKPCEQHIMQRIMGDQEQYDSYYIRRSTRSSDQQQRCCDELNQMENTQRCMCEALQQIMENQCDRLQDRQMVQQFQRELMNLPQQCNFRAPQLCDLDVSGGRC</sequence>
<dbReference type="PANTHER" id="PTHR35496:SF20">
    <property type="entry name" value="2S SEED STORAGE PROTEIN 1-RELATED"/>
    <property type="match status" value="1"/>
</dbReference>
<accession>A0A5Q0V3Y9</accession>
<organism evidence="9">
    <name type="scientific">Arachis guaranitica</name>
    <dbReference type="NCBI Taxonomy" id="281010"/>
    <lineage>
        <taxon>Eukaryota</taxon>
        <taxon>Viridiplantae</taxon>
        <taxon>Streptophyta</taxon>
        <taxon>Embryophyta</taxon>
        <taxon>Tracheophyta</taxon>
        <taxon>Spermatophyta</taxon>
        <taxon>Magnoliopsida</taxon>
        <taxon>eudicotyledons</taxon>
        <taxon>Gunneridae</taxon>
        <taxon>Pentapetalae</taxon>
        <taxon>rosids</taxon>
        <taxon>fabids</taxon>
        <taxon>Fabales</taxon>
        <taxon>Fabaceae</taxon>
        <taxon>Papilionoideae</taxon>
        <taxon>50 kb inversion clade</taxon>
        <taxon>dalbergioids sensu lato</taxon>
        <taxon>Dalbergieae</taxon>
        <taxon>Pterocarpus clade</taxon>
        <taxon>Arachis</taxon>
    </lineage>
</organism>
<keyword evidence="6" id="KW-1015">Disulfide bond</keyword>
<evidence type="ECO:0000256" key="5">
    <source>
        <dbReference type="ARBA" id="ARBA00022729"/>
    </source>
</evidence>
<dbReference type="PANTHER" id="PTHR35496">
    <property type="entry name" value="2S SEED STORAGE PROTEIN 1-RELATED"/>
    <property type="match status" value="1"/>
</dbReference>
<protein>
    <submittedName>
        <fullName evidence="9">Ara h 6 allergen</fullName>
    </submittedName>
</protein>
<comment type="subcellular location">
    <subcellularLocation>
        <location evidence="1">Secreted</location>
    </subcellularLocation>
</comment>
<feature type="domain" description="Bifunctional inhibitor/plant lipid transfer protein/seed storage helical" evidence="8">
    <location>
        <begin position="47"/>
        <end position="137"/>
    </location>
</feature>
<evidence type="ECO:0000256" key="6">
    <source>
        <dbReference type="ARBA" id="ARBA00023157"/>
    </source>
</evidence>
<comment type="similarity">
    <text evidence="3">Belongs to the 2S seed storage albumins family.</text>
</comment>
<evidence type="ECO:0000259" key="8">
    <source>
        <dbReference type="SMART" id="SM00499"/>
    </source>
</evidence>
<comment type="similarity">
    <text evidence="2">Belongs to the UPF0375 family.</text>
</comment>
<dbReference type="GO" id="GO:0045735">
    <property type="term" value="F:nutrient reservoir activity"/>
    <property type="evidence" value="ECO:0007669"/>
    <property type="project" value="InterPro"/>
</dbReference>
<dbReference type="InterPro" id="IPR009981">
    <property type="entry name" value="DUF1505"/>
</dbReference>
<dbReference type="EMBL" id="MN027248">
    <property type="protein sequence ID" value="QGA89314.1"/>
    <property type="molecule type" value="Genomic_DNA"/>
</dbReference>
<feature type="chain" id="PRO_5024277713" evidence="7">
    <location>
        <begin position="22"/>
        <end position="146"/>
    </location>
</feature>
<dbReference type="SUPFAM" id="SSF47699">
    <property type="entry name" value="Bifunctional inhibitor/lipid-transfer protein/seed storage 2S albumin"/>
    <property type="match status" value="1"/>
</dbReference>
<dbReference type="SMART" id="SM00499">
    <property type="entry name" value="AAI"/>
    <property type="match status" value="1"/>
</dbReference>
<dbReference type="Gene3D" id="1.10.110.10">
    <property type="entry name" value="Plant lipid-transfer and hydrophobic proteins"/>
    <property type="match status" value="1"/>
</dbReference>
<feature type="signal peptide" evidence="7">
    <location>
        <begin position="1"/>
        <end position="21"/>
    </location>
</feature>
<name>A0A5Q0V3Y9_9FABA</name>
<dbReference type="InterPro" id="IPR016140">
    <property type="entry name" value="Bifunc_inhib/LTP/seed_store"/>
</dbReference>
<evidence type="ECO:0000256" key="3">
    <source>
        <dbReference type="ARBA" id="ARBA00008262"/>
    </source>
</evidence>
<dbReference type="InterPro" id="IPR000617">
    <property type="entry name" value="Napin/2SS/CON"/>
</dbReference>
<gene>
    <name evidence="9" type="primary">Ara h 6</name>
</gene>
<keyword evidence="4" id="KW-0964">Secreted</keyword>
<evidence type="ECO:0000256" key="4">
    <source>
        <dbReference type="ARBA" id="ARBA00022525"/>
    </source>
</evidence>
<evidence type="ECO:0000313" key="9">
    <source>
        <dbReference type="EMBL" id="QGA89314.1"/>
    </source>
</evidence>
<evidence type="ECO:0000256" key="1">
    <source>
        <dbReference type="ARBA" id="ARBA00004613"/>
    </source>
</evidence>
<keyword evidence="5 7" id="KW-0732">Signal</keyword>